<dbReference type="EMBL" id="ADFV01126076">
    <property type="status" value="NOT_ANNOTATED_CDS"/>
    <property type="molecule type" value="Genomic_DNA"/>
</dbReference>
<evidence type="ECO:0000256" key="6">
    <source>
        <dbReference type="ARBA" id="ARBA00022989"/>
    </source>
</evidence>
<accession>G1RX05</accession>
<dbReference type="InterPro" id="IPR036259">
    <property type="entry name" value="MFS_trans_sf"/>
</dbReference>
<feature type="transmembrane region" description="Helical" evidence="8">
    <location>
        <begin position="329"/>
        <end position="346"/>
    </location>
</feature>
<dbReference type="eggNOG" id="KOG2533">
    <property type="taxonomic scope" value="Eukaryota"/>
</dbReference>
<dbReference type="FunCoup" id="G1RX05">
    <property type="interactions" value="442"/>
</dbReference>
<evidence type="ECO:0000256" key="3">
    <source>
        <dbReference type="ARBA" id="ARBA00022448"/>
    </source>
</evidence>
<dbReference type="SUPFAM" id="SSF103473">
    <property type="entry name" value="MFS general substrate transporter"/>
    <property type="match status" value="1"/>
</dbReference>
<dbReference type="PANTHER" id="PTHR43184:SF11">
    <property type="entry name" value="GLUCOSE-6-PHOSPHATE EXCHANGER SLC37A1"/>
    <property type="match status" value="1"/>
</dbReference>
<dbReference type="InterPro" id="IPR000849">
    <property type="entry name" value="Sugar_P_transporter"/>
</dbReference>
<dbReference type="InterPro" id="IPR011701">
    <property type="entry name" value="MFS"/>
</dbReference>
<sequence length="492" mass="52820">MARLPAGIRFIISFSRDQWYRAFIFILTFLLYASFHLSRKPISIVKGELHKYCTAWDEADVRFSSQSSKSGSVAPHQLPDNETDCGWAPFDKNNYQQLLGALDYSFLCAYAVGMYLSGIIGVINGLVQTTGWPSVVTCLGNWFGKGRRGLIMGVWNSHTSVGNILGSLIAGYWVSTCWGLSFVVPGAIVAAMGIVCFLFLIEHPKDVRCSSTLVTHSKGYENGTNRLRLQKQILKSEKNKPLDPEMQCLLLSDGKGSIHPNHVVILPGDGGSGTAAISFTGALKIPGVIEFSLCLLFAKLVSYTFLFWLPLYITNVDHLDAKKAGELSTLFDVGGIFGGILAGVISDRLEKRASTCGLMLLLAAPTLYIFSTISKMGLEATIAMLLLSGALVSGPYALITTAVSADLGTHKSLKGNAHALSTVTAIIDGTGSVGAALGPLLAGLLSPSGWSNVFYMLMCADACALLFLIRLIHKELSCPGSATGDQVPFKEQ</sequence>
<comment type="subcellular location">
    <subcellularLocation>
        <location evidence="1">Membrane</location>
        <topology evidence="1">Multi-pass membrane protein</topology>
    </subcellularLocation>
</comment>
<reference evidence="10" key="2">
    <citation type="submission" date="2025-08" db="UniProtKB">
        <authorList>
            <consortium name="Ensembl"/>
        </authorList>
    </citation>
    <scope>IDENTIFICATION</scope>
</reference>
<evidence type="ECO:0000256" key="7">
    <source>
        <dbReference type="ARBA" id="ARBA00023136"/>
    </source>
</evidence>
<keyword evidence="4" id="KW-0762">Sugar transport</keyword>
<dbReference type="FunFam" id="1.20.1250.20:FF:000050">
    <property type="entry name" value="glucose-6-phosphate exchanger SLC37A2 isoform X1"/>
    <property type="match status" value="1"/>
</dbReference>
<evidence type="ECO:0000256" key="4">
    <source>
        <dbReference type="ARBA" id="ARBA00022597"/>
    </source>
</evidence>
<dbReference type="PIRSF" id="PIRSF002808">
    <property type="entry name" value="Hexose_phosphate_transp"/>
    <property type="match status" value="1"/>
</dbReference>
<dbReference type="GO" id="GO:0005789">
    <property type="term" value="C:endoplasmic reticulum membrane"/>
    <property type="evidence" value="ECO:0007669"/>
    <property type="project" value="Ensembl"/>
</dbReference>
<dbReference type="OMA" id="WRIQIFA"/>
<feature type="transmembrane region" description="Helical" evidence="8">
    <location>
        <begin position="154"/>
        <end position="174"/>
    </location>
</feature>
<feature type="transmembrane region" description="Helical" evidence="8">
    <location>
        <begin position="453"/>
        <end position="472"/>
    </location>
</feature>
<keyword evidence="5 8" id="KW-0812">Transmembrane</keyword>
<dbReference type="InterPro" id="IPR020846">
    <property type="entry name" value="MFS_dom"/>
</dbReference>
<feature type="transmembrane region" description="Helical" evidence="8">
    <location>
        <begin position="288"/>
        <end position="309"/>
    </location>
</feature>
<evidence type="ECO:0000256" key="8">
    <source>
        <dbReference type="SAM" id="Phobius"/>
    </source>
</evidence>
<feature type="transmembrane region" description="Helical" evidence="8">
    <location>
        <begin position="180"/>
        <end position="201"/>
    </location>
</feature>
<dbReference type="GO" id="GO:0035435">
    <property type="term" value="P:phosphate ion transmembrane transport"/>
    <property type="evidence" value="ECO:0007669"/>
    <property type="project" value="Ensembl"/>
</dbReference>
<dbReference type="EMBL" id="ADFV01126072">
    <property type="status" value="NOT_ANNOTATED_CDS"/>
    <property type="molecule type" value="Genomic_DNA"/>
</dbReference>
<dbReference type="Pfam" id="PF07690">
    <property type="entry name" value="MFS_1"/>
    <property type="match status" value="1"/>
</dbReference>
<dbReference type="Gene3D" id="1.20.1250.20">
    <property type="entry name" value="MFS general substrate transporter like domains"/>
    <property type="match status" value="2"/>
</dbReference>
<dbReference type="EMBL" id="ADFV01126074">
    <property type="status" value="NOT_ANNOTATED_CDS"/>
    <property type="molecule type" value="Genomic_DNA"/>
</dbReference>
<dbReference type="InParanoid" id="G1RX05"/>
<keyword evidence="3" id="KW-0813">Transport</keyword>
<name>G1RX05_NOMLE</name>
<keyword evidence="6 8" id="KW-1133">Transmembrane helix</keyword>
<evidence type="ECO:0000313" key="10">
    <source>
        <dbReference type="Ensembl" id="ENSNLEP00000017782.2"/>
    </source>
</evidence>
<evidence type="ECO:0000256" key="5">
    <source>
        <dbReference type="ARBA" id="ARBA00022692"/>
    </source>
</evidence>
<protein>
    <submittedName>
        <fullName evidence="10">Solute carrier family 37 member 1</fullName>
    </submittedName>
</protein>
<dbReference type="EMBL" id="ADFV01126073">
    <property type="status" value="NOT_ANNOTATED_CDS"/>
    <property type="molecule type" value="Genomic_DNA"/>
</dbReference>
<evidence type="ECO:0000256" key="1">
    <source>
        <dbReference type="ARBA" id="ARBA00004141"/>
    </source>
</evidence>
<feature type="transmembrane region" description="Helical" evidence="8">
    <location>
        <begin position="353"/>
        <end position="370"/>
    </location>
</feature>
<dbReference type="HOGENOM" id="CLU_001265_31_6_1"/>
<reference evidence="10" key="3">
    <citation type="submission" date="2025-09" db="UniProtKB">
        <authorList>
            <consortium name="Ensembl"/>
        </authorList>
    </citation>
    <scope>IDENTIFICATION</scope>
</reference>
<evidence type="ECO:0000313" key="11">
    <source>
        <dbReference type="Proteomes" id="UP000001073"/>
    </source>
</evidence>
<feature type="transmembrane region" description="Helical" evidence="8">
    <location>
        <begin position="382"/>
        <end position="405"/>
    </location>
</feature>
<dbReference type="GeneTree" id="ENSGT00940000159245"/>
<reference evidence="10 11" key="1">
    <citation type="submission" date="2012-10" db="EMBL/GenBank/DDBJ databases">
        <authorList>
            <consortium name="Gibbon Genome Sequencing Consortium"/>
        </authorList>
    </citation>
    <scope>NUCLEOTIDE SEQUENCE [LARGE SCALE GENOMIC DNA]</scope>
</reference>
<dbReference type="EMBL" id="ADFV01126071">
    <property type="status" value="NOT_ANNOTATED_CDS"/>
    <property type="molecule type" value="Genomic_DNA"/>
</dbReference>
<feature type="transmembrane region" description="Helical" evidence="8">
    <location>
        <begin position="19"/>
        <end position="37"/>
    </location>
</feature>
<keyword evidence="11" id="KW-1185">Reference proteome</keyword>
<dbReference type="Ensembl" id="ENSNLET00000018670.3">
    <property type="protein sequence ID" value="ENSNLEP00000017782.2"/>
    <property type="gene ID" value="ENSNLEG00000014623.3"/>
</dbReference>
<evidence type="ECO:0000259" key="9">
    <source>
        <dbReference type="PROSITE" id="PS50850"/>
    </source>
</evidence>
<dbReference type="PANTHER" id="PTHR43184">
    <property type="entry name" value="MAJOR FACILITATOR SUPERFAMILY TRANSPORTER 16, ISOFORM B"/>
    <property type="match status" value="1"/>
</dbReference>
<proteinExistence type="inferred from homology"/>
<dbReference type="GO" id="GO:0061513">
    <property type="term" value="F:glucose 6-phosphate:phosphate antiporter activity"/>
    <property type="evidence" value="ECO:0007669"/>
    <property type="project" value="Ensembl"/>
</dbReference>
<dbReference type="AlphaFoldDB" id="G1RX05"/>
<comment type="similarity">
    <text evidence="2">Belongs to the major facilitator superfamily. Organophosphate:Pi antiporter (OPA) (TC 2.A.1.4) family.</text>
</comment>
<dbReference type="Proteomes" id="UP000001073">
    <property type="component" value="Chromosome 25"/>
</dbReference>
<feature type="domain" description="Major facilitator superfamily (MFS) profile" evidence="9">
    <location>
        <begin position="287"/>
        <end position="492"/>
    </location>
</feature>
<feature type="transmembrane region" description="Helical" evidence="8">
    <location>
        <begin position="417"/>
        <end position="441"/>
    </location>
</feature>
<keyword evidence="7 8" id="KW-0472">Membrane</keyword>
<gene>
    <name evidence="10" type="primary">SLC37A1</name>
</gene>
<evidence type="ECO:0000256" key="2">
    <source>
        <dbReference type="ARBA" id="ARBA00009598"/>
    </source>
</evidence>
<dbReference type="EMBL" id="ADFV01126075">
    <property type="status" value="NOT_ANNOTATED_CDS"/>
    <property type="molecule type" value="Genomic_DNA"/>
</dbReference>
<dbReference type="PROSITE" id="PS50850">
    <property type="entry name" value="MFS"/>
    <property type="match status" value="1"/>
</dbReference>
<organism evidence="10 11">
    <name type="scientific">Nomascus leucogenys</name>
    <name type="common">Northern white-cheeked gibbon</name>
    <name type="synonym">Hylobates leucogenys</name>
    <dbReference type="NCBI Taxonomy" id="61853"/>
    <lineage>
        <taxon>Eukaryota</taxon>
        <taxon>Metazoa</taxon>
        <taxon>Chordata</taxon>
        <taxon>Craniata</taxon>
        <taxon>Vertebrata</taxon>
        <taxon>Euteleostomi</taxon>
        <taxon>Mammalia</taxon>
        <taxon>Eutheria</taxon>
        <taxon>Euarchontoglires</taxon>
        <taxon>Primates</taxon>
        <taxon>Haplorrhini</taxon>
        <taxon>Catarrhini</taxon>
        <taxon>Hylobatidae</taxon>
        <taxon>Nomascus</taxon>
    </lineage>
</organism>